<keyword evidence="3" id="KW-1185">Reference proteome</keyword>
<evidence type="ECO:0000256" key="1">
    <source>
        <dbReference type="SAM" id="MobiDB-lite"/>
    </source>
</evidence>
<feature type="compositionally biased region" description="Basic residues" evidence="1">
    <location>
        <begin position="32"/>
        <end position="47"/>
    </location>
</feature>
<dbReference type="PANTHER" id="PTHR33047:SF8">
    <property type="entry name" value="REGULATOR OF RDNA TRANSCRIPTION PROTEIN 15"/>
    <property type="match status" value="1"/>
</dbReference>
<feature type="compositionally biased region" description="Basic and acidic residues" evidence="1">
    <location>
        <begin position="378"/>
        <end position="395"/>
    </location>
</feature>
<evidence type="ECO:0000313" key="2">
    <source>
        <dbReference type="EMBL" id="KAG7296812.1"/>
    </source>
</evidence>
<feature type="compositionally biased region" description="Basic and acidic residues" evidence="1">
    <location>
        <begin position="1"/>
        <end position="11"/>
    </location>
</feature>
<feature type="region of interest" description="Disordered" evidence="1">
    <location>
        <begin position="1"/>
        <end position="91"/>
    </location>
</feature>
<gene>
    <name evidence="2" type="ORF">JYU34_020754</name>
</gene>
<name>A0ABQ7PV05_PLUXY</name>
<feature type="compositionally biased region" description="Basic and acidic residues" evidence="1">
    <location>
        <begin position="234"/>
        <end position="250"/>
    </location>
</feature>
<organism evidence="2 3">
    <name type="scientific">Plutella xylostella</name>
    <name type="common">Diamondback moth</name>
    <name type="synonym">Plutella maculipennis</name>
    <dbReference type="NCBI Taxonomy" id="51655"/>
    <lineage>
        <taxon>Eukaryota</taxon>
        <taxon>Metazoa</taxon>
        <taxon>Ecdysozoa</taxon>
        <taxon>Arthropoda</taxon>
        <taxon>Hexapoda</taxon>
        <taxon>Insecta</taxon>
        <taxon>Pterygota</taxon>
        <taxon>Neoptera</taxon>
        <taxon>Endopterygota</taxon>
        <taxon>Lepidoptera</taxon>
        <taxon>Glossata</taxon>
        <taxon>Ditrysia</taxon>
        <taxon>Yponomeutoidea</taxon>
        <taxon>Plutellidae</taxon>
        <taxon>Plutella</taxon>
    </lineage>
</organism>
<proteinExistence type="predicted"/>
<feature type="region of interest" description="Disordered" evidence="1">
    <location>
        <begin position="224"/>
        <end position="304"/>
    </location>
</feature>
<feature type="region of interest" description="Disordered" evidence="1">
    <location>
        <begin position="371"/>
        <end position="396"/>
    </location>
</feature>
<comment type="caution">
    <text evidence="2">The sequence shown here is derived from an EMBL/GenBank/DDBJ whole genome shotgun (WGS) entry which is preliminary data.</text>
</comment>
<evidence type="ECO:0000313" key="3">
    <source>
        <dbReference type="Proteomes" id="UP000823941"/>
    </source>
</evidence>
<dbReference type="Proteomes" id="UP000823941">
    <property type="component" value="Chromosome 28"/>
</dbReference>
<protein>
    <submittedName>
        <fullName evidence="2">Uncharacterized protein</fullName>
    </submittedName>
</protein>
<feature type="compositionally biased region" description="Basic and acidic residues" evidence="1">
    <location>
        <begin position="291"/>
        <end position="304"/>
    </location>
</feature>
<accession>A0ABQ7PV05</accession>
<sequence>MIGRADIEGSKSDVAMNAWPPQASYPCEPRQSRTRRNRHGLTARRIRGTPERGPRVRPRERASTRPGTGRIRFPSKPDTPRSSEPILIPKENPDTAANAVLFAFRTISPCYRIPWNSNAQAEKKTLPGPLGGVFRPLWVTPSNSLLQGLAGVFATTTKICTDGGSRRAHAQTLLRSPPRTSYSLRLNDATSAPHMPVTVEYRQNASAPSIFRAGCFGRRVLRVPETESSPTETRTVRDNGSDNRQRRTDYRTYGSSTAATSPCVEPDAPKRVRVSRSYRPTAGRRPPRSYGHGDRRAPERGLGRHRTGRDVLLREKCTPSTDAGDTRRARHRALDGVYHPLRAALSSNPTLRRVPLAAALRRYGPGTLYGKTAPFKTNLDRSRDDEKAEPPEHHMSRGRYNRGIRCWALSCSLAATKEILVSFFSSAY</sequence>
<dbReference type="PANTHER" id="PTHR33047">
    <property type="entry name" value="PROTEIN TAR1"/>
    <property type="match status" value="1"/>
</dbReference>
<feature type="compositionally biased region" description="Basic and acidic residues" evidence="1">
    <location>
        <begin position="48"/>
        <end position="63"/>
    </location>
</feature>
<reference evidence="2 3" key="1">
    <citation type="submission" date="2021-06" db="EMBL/GenBank/DDBJ databases">
        <title>A haploid diamondback moth (Plutella xylostella L.) genome assembly resolves 31 chromosomes and identifies a diamide resistance mutation.</title>
        <authorList>
            <person name="Ward C.M."/>
            <person name="Perry K.D."/>
            <person name="Baker G."/>
            <person name="Powis K."/>
            <person name="Heckel D.G."/>
            <person name="Baxter S.W."/>
        </authorList>
    </citation>
    <scope>NUCLEOTIDE SEQUENCE [LARGE SCALE GENOMIC DNA]</scope>
    <source>
        <strain evidence="2 3">LV</strain>
        <tissue evidence="2">Single pupa</tissue>
    </source>
</reference>
<dbReference type="EMBL" id="JAHIBW010000028">
    <property type="protein sequence ID" value="KAG7296812.1"/>
    <property type="molecule type" value="Genomic_DNA"/>
</dbReference>
<dbReference type="InterPro" id="IPR052997">
    <property type="entry name" value="RRT15-like"/>
</dbReference>